<gene>
    <name evidence="2" type="ORF">Z045_02740</name>
</gene>
<dbReference type="AlphaFoldDB" id="A0A0V9UR01"/>
<dbReference type="RefSeq" id="WP_019291044.1">
    <property type="nucleotide sequence ID" value="NZ_AZXY01000001.1"/>
</dbReference>
<feature type="transmembrane region" description="Helical" evidence="1">
    <location>
        <begin position="5"/>
        <end position="26"/>
    </location>
</feature>
<comment type="caution">
    <text evidence="2">The sequence shown here is derived from an EMBL/GenBank/DDBJ whole genome shotgun (WGS) entry which is preliminary data.</text>
</comment>
<dbReference type="GeneID" id="29940656"/>
<protein>
    <recommendedName>
        <fullName evidence="4">DUF3592 domain-containing protein</fullName>
    </recommendedName>
</protein>
<reference evidence="3" key="1">
    <citation type="submission" date="2015-01" db="EMBL/GenBank/DDBJ databases">
        <title>Draft genome sequence of Rhodococcus pyridinivorans strain KG-16, a hydrocarbon-degrading bacterium.</title>
        <authorList>
            <person name="Aggarwal R.K."/>
            <person name="Dawar C."/>
        </authorList>
    </citation>
    <scope>NUCLEOTIDE SEQUENCE [LARGE SCALE GENOMIC DNA]</scope>
    <source>
        <strain evidence="3">KG-16</strain>
    </source>
</reference>
<evidence type="ECO:0000313" key="2">
    <source>
        <dbReference type="EMBL" id="KSZ60383.1"/>
    </source>
</evidence>
<evidence type="ECO:0000313" key="3">
    <source>
        <dbReference type="Proteomes" id="UP000053060"/>
    </source>
</evidence>
<proteinExistence type="predicted"/>
<reference evidence="2 3" key="2">
    <citation type="journal article" date="2016" name="Genome Announc.">
        <title>Draft Genome Sequence of a Versatile Hydrocarbon-Degrading Bacterium, Rhodococcus pyridinivorans Strain KG-16, Collected from Oil Fields in India.</title>
        <authorList>
            <person name="Aggarwal R.K."/>
            <person name="Dawar C."/>
            <person name="Phanindranath R."/>
            <person name="Mutnuri L."/>
            <person name="Dayal A.M."/>
        </authorList>
    </citation>
    <scope>NUCLEOTIDE SEQUENCE [LARGE SCALE GENOMIC DNA]</scope>
    <source>
        <strain evidence="2 3">KG-16</strain>
    </source>
</reference>
<sequence>MNRRIVATVAFVTVGYVVVLALWMHLFLPISEPGTEGFQVVFLVCLYGTVLGLSMALAGRRSKVMRRIEREGYEGWATIRSATPLDLTSTGQLTRLDLELTVPGSESYRGTVVYEVDRRNLQRYAPGEVVSIWVDPLDRDRIVLYP</sequence>
<evidence type="ECO:0000256" key="1">
    <source>
        <dbReference type="SAM" id="Phobius"/>
    </source>
</evidence>
<keyword evidence="1" id="KW-1133">Transmembrane helix</keyword>
<organism evidence="2 3">
    <name type="scientific">Rhodococcus pyridinivorans KG-16</name>
    <dbReference type="NCBI Taxonomy" id="1441730"/>
    <lineage>
        <taxon>Bacteria</taxon>
        <taxon>Bacillati</taxon>
        <taxon>Actinomycetota</taxon>
        <taxon>Actinomycetes</taxon>
        <taxon>Mycobacteriales</taxon>
        <taxon>Nocardiaceae</taxon>
        <taxon>Rhodococcus</taxon>
    </lineage>
</organism>
<evidence type="ECO:0008006" key="4">
    <source>
        <dbReference type="Google" id="ProtNLM"/>
    </source>
</evidence>
<dbReference type="EMBL" id="AZXY01000001">
    <property type="protein sequence ID" value="KSZ60383.1"/>
    <property type="molecule type" value="Genomic_DNA"/>
</dbReference>
<name>A0A0V9UR01_9NOCA</name>
<feature type="transmembrane region" description="Helical" evidence="1">
    <location>
        <begin position="38"/>
        <end position="58"/>
    </location>
</feature>
<keyword evidence="1" id="KW-0812">Transmembrane</keyword>
<accession>A0A0V9UR01</accession>
<dbReference type="PATRIC" id="fig|1441730.3.peg.579"/>
<keyword evidence="1" id="KW-0472">Membrane</keyword>
<dbReference type="Proteomes" id="UP000053060">
    <property type="component" value="Unassembled WGS sequence"/>
</dbReference>